<sequence length="195" mass="21648">MSLVRLKPSGTVFFCCDVQERFRTLCYNMAHVIHTSKQMAAAAKTLGIPLLVTEQYPKALLHTVSEIDISGAQKFEKTQFSMCIPEVWNWMTTKEMRDRRSVVLFGIEAHVCVQQTALDLIAAGYSVHVLADGVSSQRALDRSAALQRMQGAGAVVTTSESVLFELMKTKDNPVFKAISELSKERPPPENQLSSL</sequence>
<dbReference type="Pfam" id="PF00857">
    <property type="entry name" value="Isochorismatase"/>
    <property type="match status" value="1"/>
</dbReference>
<evidence type="ECO:0000259" key="2">
    <source>
        <dbReference type="Pfam" id="PF00857"/>
    </source>
</evidence>
<accession>A0A0G4EJN2</accession>
<dbReference type="InterPro" id="IPR036380">
    <property type="entry name" value="Isochorismatase-like_sf"/>
</dbReference>
<dbReference type="Gene3D" id="3.40.50.850">
    <property type="entry name" value="Isochorismatase-like"/>
    <property type="match status" value="1"/>
</dbReference>
<name>A0A0G4EJN2_VITBC</name>
<evidence type="ECO:0000256" key="1">
    <source>
        <dbReference type="ARBA" id="ARBA00006336"/>
    </source>
</evidence>
<reference evidence="3 4" key="1">
    <citation type="submission" date="2014-11" db="EMBL/GenBank/DDBJ databases">
        <authorList>
            <person name="Zhu J."/>
            <person name="Qi W."/>
            <person name="Song R."/>
        </authorList>
    </citation>
    <scope>NUCLEOTIDE SEQUENCE [LARGE SCALE GENOMIC DNA]</scope>
</reference>
<organism evidence="3 4">
    <name type="scientific">Vitrella brassicaformis (strain CCMP3155)</name>
    <dbReference type="NCBI Taxonomy" id="1169540"/>
    <lineage>
        <taxon>Eukaryota</taxon>
        <taxon>Sar</taxon>
        <taxon>Alveolata</taxon>
        <taxon>Colpodellida</taxon>
        <taxon>Vitrellaceae</taxon>
        <taxon>Vitrella</taxon>
    </lineage>
</organism>
<dbReference type="InParanoid" id="A0A0G4EJN2"/>
<dbReference type="OrthoDB" id="269496at2759"/>
<dbReference type="SUPFAM" id="SSF52499">
    <property type="entry name" value="Isochorismatase-like hydrolases"/>
    <property type="match status" value="1"/>
</dbReference>
<evidence type="ECO:0000313" key="4">
    <source>
        <dbReference type="Proteomes" id="UP000041254"/>
    </source>
</evidence>
<dbReference type="AlphaFoldDB" id="A0A0G4EJN2"/>
<dbReference type="InterPro" id="IPR050993">
    <property type="entry name" value="Isochorismatase_domain"/>
</dbReference>
<keyword evidence="4" id="KW-1185">Reference proteome</keyword>
<dbReference type="PANTHER" id="PTHR14119:SF3">
    <property type="entry name" value="ISOCHORISMATASE DOMAIN-CONTAINING PROTEIN 2"/>
    <property type="match status" value="1"/>
</dbReference>
<gene>
    <name evidence="3" type="ORF">Vbra_7576</name>
</gene>
<evidence type="ECO:0000313" key="3">
    <source>
        <dbReference type="EMBL" id="CEL96596.1"/>
    </source>
</evidence>
<comment type="similarity">
    <text evidence="1">Belongs to the isochorismatase family.</text>
</comment>
<dbReference type="STRING" id="1169540.A0A0G4EJN2"/>
<dbReference type="VEuPathDB" id="CryptoDB:Vbra_7576"/>
<proteinExistence type="inferred from homology"/>
<protein>
    <recommendedName>
        <fullName evidence="2">Isochorismatase-like domain-containing protein</fullName>
    </recommendedName>
</protein>
<dbReference type="PANTHER" id="PTHR14119">
    <property type="entry name" value="HYDROLASE"/>
    <property type="match status" value="1"/>
</dbReference>
<feature type="domain" description="Isochorismatase-like" evidence="2">
    <location>
        <begin position="11"/>
        <end position="160"/>
    </location>
</feature>
<dbReference type="Proteomes" id="UP000041254">
    <property type="component" value="Unassembled WGS sequence"/>
</dbReference>
<dbReference type="OMA" id="QHACANI"/>
<dbReference type="InterPro" id="IPR000868">
    <property type="entry name" value="Isochorismatase-like_dom"/>
</dbReference>
<dbReference type="EMBL" id="CDMY01000243">
    <property type="protein sequence ID" value="CEL96596.1"/>
    <property type="molecule type" value="Genomic_DNA"/>
</dbReference>